<accession>A0ABD2Q4U4</accession>
<reference evidence="1 2" key="1">
    <citation type="submission" date="2024-11" db="EMBL/GenBank/DDBJ databases">
        <title>Adaptive evolution of stress response genes in parasites aligns with host niche diversity.</title>
        <authorList>
            <person name="Hahn C."/>
            <person name="Resl P."/>
        </authorList>
    </citation>
    <scope>NUCLEOTIDE SEQUENCE [LARGE SCALE GENOMIC DNA]</scope>
    <source>
        <strain evidence="1">EGGRZ-B1_66</strain>
        <tissue evidence="1">Body</tissue>
    </source>
</reference>
<sequence>MSDEEVSELNSDLNNLGIGDTFRKSAENLFIGENLSDEEPASRILSIIITDSTESLKDEHKEVTDEEHKNLLTSGAEAKRINFRNSFQKLEDLARRSFVKLNSVFESIDGDANKSIERRMSVDENLWMEDEFGFRFGKLLIEPPEHRSKYFLSKNQIKLPGSDKEPNLLIKRMHAMFRGIEIEQPEQDLVSTEKWFEKMKQLLAITFDGYEYFRNIVDFLPPRTSLIDYSESFQNCRILPKCFLFNEDEQFKSHVEETVLTNLSFTGTYSIQTRRNSCEYTIEWNLPGVLSKENLRTNSDIRVTHNTEVFKLDLEKVFTEQGFHETVKNDILKI</sequence>
<organism evidence="1 2">
    <name type="scientific">Cichlidogyrus casuarinus</name>
    <dbReference type="NCBI Taxonomy" id="1844966"/>
    <lineage>
        <taxon>Eukaryota</taxon>
        <taxon>Metazoa</taxon>
        <taxon>Spiralia</taxon>
        <taxon>Lophotrochozoa</taxon>
        <taxon>Platyhelminthes</taxon>
        <taxon>Monogenea</taxon>
        <taxon>Monopisthocotylea</taxon>
        <taxon>Dactylogyridea</taxon>
        <taxon>Ancyrocephalidae</taxon>
        <taxon>Cichlidogyrus</taxon>
    </lineage>
</organism>
<proteinExistence type="predicted"/>
<evidence type="ECO:0000313" key="2">
    <source>
        <dbReference type="Proteomes" id="UP001626550"/>
    </source>
</evidence>
<dbReference type="Proteomes" id="UP001626550">
    <property type="component" value="Unassembled WGS sequence"/>
</dbReference>
<gene>
    <name evidence="1" type="ORF">Ciccas_007675</name>
</gene>
<dbReference type="EMBL" id="JBJKFK010001213">
    <property type="protein sequence ID" value="KAL3313721.1"/>
    <property type="molecule type" value="Genomic_DNA"/>
</dbReference>
<dbReference type="AlphaFoldDB" id="A0ABD2Q4U4"/>
<comment type="caution">
    <text evidence="1">The sequence shown here is derived from an EMBL/GenBank/DDBJ whole genome shotgun (WGS) entry which is preliminary data.</text>
</comment>
<evidence type="ECO:0000313" key="1">
    <source>
        <dbReference type="EMBL" id="KAL3313721.1"/>
    </source>
</evidence>
<keyword evidence="2" id="KW-1185">Reference proteome</keyword>
<name>A0ABD2Q4U4_9PLAT</name>
<protein>
    <submittedName>
        <fullName evidence="1">Uncharacterized protein</fullName>
    </submittedName>
</protein>